<name>A0A6G1I7Y3_9PEZI</name>
<feature type="chain" id="PRO_5026294028" description="Extracellular membrane protein CFEM domain-containing protein" evidence="1">
    <location>
        <begin position="20"/>
        <end position="183"/>
    </location>
</feature>
<keyword evidence="1" id="KW-0732">Signal</keyword>
<feature type="signal peptide" evidence="1">
    <location>
        <begin position="1"/>
        <end position="19"/>
    </location>
</feature>
<accession>A0A6G1I7Y3</accession>
<evidence type="ECO:0000313" key="3">
    <source>
        <dbReference type="Proteomes" id="UP000799640"/>
    </source>
</evidence>
<keyword evidence="3" id="KW-1185">Reference proteome</keyword>
<dbReference type="AlphaFoldDB" id="A0A6G1I7Y3"/>
<reference evidence="2" key="1">
    <citation type="journal article" date="2020" name="Stud. Mycol.">
        <title>101 Dothideomycetes genomes: a test case for predicting lifestyles and emergence of pathogens.</title>
        <authorList>
            <person name="Haridas S."/>
            <person name="Albert R."/>
            <person name="Binder M."/>
            <person name="Bloem J."/>
            <person name="Labutti K."/>
            <person name="Salamov A."/>
            <person name="Andreopoulos B."/>
            <person name="Baker S."/>
            <person name="Barry K."/>
            <person name="Bills G."/>
            <person name="Bluhm B."/>
            <person name="Cannon C."/>
            <person name="Castanera R."/>
            <person name="Culley D."/>
            <person name="Daum C."/>
            <person name="Ezra D."/>
            <person name="Gonzalez J."/>
            <person name="Henrissat B."/>
            <person name="Kuo A."/>
            <person name="Liang C."/>
            <person name="Lipzen A."/>
            <person name="Lutzoni F."/>
            <person name="Magnuson J."/>
            <person name="Mondo S."/>
            <person name="Nolan M."/>
            <person name="Ohm R."/>
            <person name="Pangilinan J."/>
            <person name="Park H.-J."/>
            <person name="Ramirez L."/>
            <person name="Alfaro M."/>
            <person name="Sun H."/>
            <person name="Tritt A."/>
            <person name="Yoshinaga Y."/>
            <person name="Zwiers L.-H."/>
            <person name="Turgeon B."/>
            <person name="Goodwin S."/>
            <person name="Spatafora J."/>
            <person name="Crous P."/>
            <person name="Grigoriev I."/>
        </authorList>
    </citation>
    <scope>NUCLEOTIDE SEQUENCE</scope>
    <source>
        <strain evidence="2">CBS 262.69</strain>
    </source>
</reference>
<dbReference type="Proteomes" id="UP000799640">
    <property type="component" value="Unassembled WGS sequence"/>
</dbReference>
<evidence type="ECO:0008006" key="4">
    <source>
        <dbReference type="Google" id="ProtNLM"/>
    </source>
</evidence>
<sequence>MMAMMKCLAFLVFPAFAVGDAVDAGNAAYHVFSLNLDQQGTTSNPFPKPWTPVPVVHPNPTLKPWTPNPKVHPNPSLKPWTPIPSVTPYTTWLTPATLVPRANPTRAELPAKCEDSLYFSCEKMFRDCLSHWDTNMAGCSWDYCIALVCADAKCNPQPQGCWLGCFQTSQLPPRELQPGCSVP</sequence>
<protein>
    <recommendedName>
        <fullName evidence="4">Extracellular membrane protein CFEM domain-containing protein</fullName>
    </recommendedName>
</protein>
<dbReference type="EMBL" id="ML996688">
    <property type="protein sequence ID" value="KAF2404179.1"/>
    <property type="molecule type" value="Genomic_DNA"/>
</dbReference>
<organism evidence="2 3">
    <name type="scientific">Trichodelitschia bisporula</name>
    <dbReference type="NCBI Taxonomy" id="703511"/>
    <lineage>
        <taxon>Eukaryota</taxon>
        <taxon>Fungi</taxon>
        <taxon>Dikarya</taxon>
        <taxon>Ascomycota</taxon>
        <taxon>Pezizomycotina</taxon>
        <taxon>Dothideomycetes</taxon>
        <taxon>Dothideomycetes incertae sedis</taxon>
        <taxon>Phaeotrichales</taxon>
        <taxon>Phaeotrichaceae</taxon>
        <taxon>Trichodelitschia</taxon>
    </lineage>
</organism>
<evidence type="ECO:0000313" key="2">
    <source>
        <dbReference type="EMBL" id="KAF2404179.1"/>
    </source>
</evidence>
<evidence type="ECO:0000256" key="1">
    <source>
        <dbReference type="SAM" id="SignalP"/>
    </source>
</evidence>
<proteinExistence type="predicted"/>
<gene>
    <name evidence="2" type="ORF">EJ06DRAFT_190510</name>
</gene>